<dbReference type="WBParaSite" id="GPUH_0000829201-mRNA-1">
    <property type="protein sequence ID" value="GPUH_0000829201-mRNA-1"/>
    <property type="gene ID" value="GPUH_0000829201"/>
</dbReference>
<sequence length="224" mass="24841">SSGRDTGVPAVAAAAAVHDEVQNTGNTGVGSSNLIEGTTPSLVSASVVANREKAPSLENTEEAERVFESLAFADEELVRPMREKTPDGLREEQRQRLESTVFGIDELASYIKNRADTFPVGSWNCRQCSELLLELKILADKCRVWANLMRAKKPDNNTCLNELDNMCREKESEILKIQAEHNSLITEIEYEKVGSLPVTFLSVLFLFSMVKVILESDTKDEAYV</sequence>
<accession>A0A183DHU2</accession>
<evidence type="ECO:0000313" key="2">
    <source>
        <dbReference type="Proteomes" id="UP000271098"/>
    </source>
</evidence>
<dbReference type="EMBL" id="UYRT01023726">
    <property type="protein sequence ID" value="VDK61612.1"/>
    <property type="molecule type" value="Genomic_DNA"/>
</dbReference>
<proteinExistence type="predicted"/>
<keyword evidence="2" id="KW-1185">Reference proteome</keyword>
<evidence type="ECO:0000313" key="1">
    <source>
        <dbReference type="EMBL" id="VDK61612.1"/>
    </source>
</evidence>
<reference evidence="3" key="1">
    <citation type="submission" date="2016-06" db="UniProtKB">
        <authorList>
            <consortium name="WormBaseParasite"/>
        </authorList>
    </citation>
    <scope>IDENTIFICATION</scope>
</reference>
<dbReference type="Proteomes" id="UP000271098">
    <property type="component" value="Unassembled WGS sequence"/>
</dbReference>
<organism evidence="3">
    <name type="scientific">Gongylonema pulchrum</name>
    <dbReference type="NCBI Taxonomy" id="637853"/>
    <lineage>
        <taxon>Eukaryota</taxon>
        <taxon>Metazoa</taxon>
        <taxon>Ecdysozoa</taxon>
        <taxon>Nematoda</taxon>
        <taxon>Chromadorea</taxon>
        <taxon>Rhabditida</taxon>
        <taxon>Spirurina</taxon>
        <taxon>Spiruromorpha</taxon>
        <taxon>Spiruroidea</taxon>
        <taxon>Gongylonematidae</taxon>
        <taxon>Gongylonema</taxon>
    </lineage>
</organism>
<evidence type="ECO:0000313" key="3">
    <source>
        <dbReference type="WBParaSite" id="GPUH_0000829201-mRNA-1"/>
    </source>
</evidence>
<gene>
    <name evidence="1" type="ORF">GPUH_LOCUS8282</name>
</gene>
<protein>
    <submittedName>
        <fullName evidence="3">TTKRSYEDQ domain-containing protein</fullName>
    </submittedName>
</protein>
<dbReference type="AlphaFoldDB" id="A0A183DHU2"/>
<reference evidence="1 2" key="2">
    <citation type="submission" date="2018-11" db="EMBL/GenBank/DDBJ databases">
        <authorList>
            <consortium name="Pathogen Informatics"/>
        </authorList>
    </citation>
    <scope>NUCLEOTIDE SEQUENCE [LARGE SCALE GENOMIC DNA]</scope>
</reference>
<name>A0A183DHU2_9BILA</name>